<name>A0A2S9XZK0_9BACT</name>
<keyword evidence="3" id="KW-1185">Reference proteome</keyword>
<feature type="domain" description="AMP-dependent synthetase/ligase" evidence="1">
    <location>
        <begin position="24"/>
        <end position="414"/>
    </location>
</feature>
<dbReference type="Proteomes" id="UP000237968">
    <property type="component" value="Unassembled WGS sequence"/>
</dbReference>
<dbReference type="SUPFAM" id="SSF56801">
    <property type="entry name" value="Acetyl-CoA synthetase-like"/>
    <property type="match status" value="1"/>
</dbReference>
<proteinExistence type="predicted"/>
<dbReference type="NCBIfam" id="NF006754">
    <property type="entry name" value="PRK09274.1"/>
    <property type="match status" value="1"/>
</dbReference>
<reference evidence="2 3" key="1">
    <citation type="submission" date="2018-03" db="EMBL/GenBank/DDBJ databases">
        <title>Draft Genome Sequences of the Obligatory Marine Myxobacteria Enhygromyxa salina SWB005.</title>
        <authorList>
            <person name="Poehlein A."/>
            <person name="Moghaddam J.A."/>
            <person name="Harms H."/>
            <person name="Alanjari M."/>
            <person name="Koenig G.M."/>
            <person name="Daniel R."/>
            <person name="Schaeberle T.F."/>
        </authorList>
    </citation>
    <scope>NUCLEOTIDE SEQUENCE [LARGE SCALE GENOMIC DNA]</scope>
    <source>
        <strain evidence="2 3">SWB005</strain>
    </source>
</reference>
<dbReference type="InterPro" id="IPR000873">
    <property type="entry name" value="AMP-dep_synth/lig_dom"/>
</dbReference>
<dbReference type="PROSITE" id="PS00455">
    <property type="entry name" value="AMP_BINDING"/>
    <property type="match status" value="1"/>
</dbReference>
<protein>
    <submittedName>
        <fullName evidence="2">Long-chain-fatty-acid--CoA ligase</fullName>
        <ecNumber evidence="2">6.2.1.3</ecNumber>
    </submittedName>
</protein>
<dbReference type="InterPro" id="IPR050237">
    <property type="entry name" value="ATP-dep_AMP-bd_enzyme"/>
</dbReference>
<dbReference type="InterPro" id="IPR020845">
    <property type="entry name" value="AMP-binding_CS"/>
</dbReference>
<dbReference type="InterPro" id="IPR042099">
    <property type="entry name" value="ANL_N_sf"/>
</dbReference>
<dbReference type="OrthoDB" id="9799237at2"/>
<evidence type="ECO:0000313" key="2">
    <source>
        <dbReference type="EMBL" id="PRP98273.1"/>
    </source>
</evidence>
<gene>
    <name evidence="2" type="primary">lcfB_3</name>
    <name evidence="2" type="ORF">ENSA5_30050</name>
</gene>
<comment type="caution">
    <text evidence="2">The sequence shown here is derived from an EMBL/GenBank/DDBJ whole genome shotgun (WGS) entry which is preliminary data.</text>
</comment>
<dbReference type="EMBL" id="PVNK01000146">
    <property type="protein sequence ID" value="PRP98273.1"/>
    <property type="molecule type" value="Genomic_DNA"/>
</dbReference>
<keyword evidence="2" id="KW-0436">Ligase</keyword>
<evidence type="ECO:0000313" key="3">
    <source>
        <dbReference type="Proteomes" id="UP000237968"/>
    </source>
</evidence>
<dbReference type="AlphaFoldDB" id="A0A2S9XZK0"/>
<accession>A0A2S9XZK0</accession>
<evidence type="ECO:0000259" key="1">
    <source>
        <dbReference type="Pfam" id="PF00501"/>
    </source>
</evidence>
<dbReference type="GO" id="GO:0004467">
    <property type="term" value="F:long-chain fatty acid-CoA ligase activity"/>
    <property type="evidence" value="ECO:0007669"/>
    <property type="project" value="UniProtKB-EC"/>
</dbReference>
<dbReference type="PANTHER" id="PTHR43767:SF1">
    <property type="entry name" value="NONRIBOSOMAL PEPTIDE SYNTHASE PES1 (EUROFUNG)-RELATED"/>
    <property type="match status" value="1"/>
</dbReference>
<organism evidence="2 3">
    <name type="scientific">Enhygromyxa salina</name>
    <dbReference type="NCBI Taxonomy" id="215803"/>
    <lineage>
        <taxon>Bacteria</taxon>
        <taxon>Pseudomonadati</taxon>
        <taxon>Myxococcota</taxon>
        <taxon>Polyangia</taxon>
        <taxon>Nannocystales</taxon>
        <taxon>Nannocystaceae</taxon>
        <taxon>Enhygromyxa</taxon>
    </lineage>
</organism>
<sequence length="566" mass="61401">MPDYSLEGELPFEPPTVAAMLPRMAAAQPDATAIYFPTRHRDNKGRVEYLEVSYRELDERSDRIAAGLHAVGIGRGDRAALMVKPSPELFALSFAMFKAGVVPVMIDPGLGMRGLGACLARAQPSAFIGIPVAHAARIALGWGRETIEQIVSVGGFGLGGHTLERVEALGAARLEAGERPGSTGPDELAAILFTSGSTGSPKGVVYRHRNFVAQVSAIRAMFGIEPGEVDLPTFPLFALFDPALGMTTVLPDMDASKPARVDPRNIIAPIERFGVTTMFGSPALLNTVGRYGEREGVKLPSLRRVIAAGAPLPAKTMRRWHAMLSEGADLFPPYGATESLPVACLACREILAETWAETEGGAGVCVGEPVPAIEVRIIEIRDDAIERWTDDLLVPDGEVGEITVRGRMVTAAYFNDEANTARAKIPDGDRVWHRMGDVGWRDAQGRIWFCGRKSHRVTPSAGPTMFTVSSEKVFDAHADVYRSALVGPRQGPTLCVELEPGVTRPWAAIEAELRELAARERGHALGLERIEHYLRYDARGGFPVDIRHNAKIGREKLRAWAEGRLR</sequence>
<dbReference type="EC" id="6.2.1.3" evidence="2"/>
<dbReference type="Pfam" id="PF00501">
    <property type="entry name" value="AMP-binding"/>
    <property type="match status" value="1"/>
</dbReference>
<dbReference type="PANTHER" id="PTHR43767">
    <property type="entry name" value="LONG-CHAIN-FATTY-ACID--COA LIGASE"/>
    <property type="match status" value="1"/>
</dbReference>
<dbReference type="Gene3D" id="3.40.50.12780">
    <property type="entry name" value="N-terminal domain of ligase-like"/>
    <property type="match status" value="1"/>
</dbReference>